<organism evidence="2 3">
    <name type="scientific">Coleophoma crateriformis</name>
    <dbReference type="NCBI Taxonomy" id="565419"/>
    <lineage>
        <taxon>Eukaryota</taxon>
        <taxon>Fungi</taxon>
        <taxon>Dikarya</taxon>
        <taxon>Ascomycota</taxon>
        <taxon>Pezizomycotina</taxon>
        <taxon>Leotiomycetes</taxon>
        <taxon>Helotiales</taxon>
        <taxon>Dermateaceae</taxon>
        <taxon>Coleophoma</taxon>
    </lineage>
</organism>
<name>A0A3D8SHP1_9HELO</name>
<comment type="similarity">
    <text evidence="1">Belongs to the glutaredoxin family.</text>
</comment>
<dbReference type="InterPro" id="IPR052565">
    <property type="entry name" value="Glutaredoxin-like_YDR286C"/>
</dbReference>
<reference evidence="2 3" key="1">
    <citation type="journal article" date="2018" name="IMA Fungus">
        <title>IMA Genome-F 9: Draft genome sequence of Annulohypoxylon stygium, Aspergillus mulundensis, Berkeleyomyces basicola (syn. Thielaviopsis basicola), Ceratocystis smalleyi, two Cercospora beticola strains, Coleophoma cylindrospora, Fusarium fracticaudum, Phialophora cf. hyalina, and Morchella septimelata.</title>
        <authorList>
            <person name="Wingfield B.D."/>
            <person name="Bills G.F."/>
            <person name="Dong Y."/>
            <person name="Huang W."/>
            <person name="Nel W.J."/>
            <person name="Swalarsk-Parry B.S."/>
            <person name="Vaghefi N."/>
            <person name="Wilken P.M."/>
            <person name="An Z."/>
            <person name="de Beer Z.W."/>
            <person name="De Vos L."/>
            <person name="Chen L."/>
            <person name="Duong T.A."/>
            <person name="Gao Y."/>
            <person name="Hammerbacher A."/>
            <person name="Kikkert J.R."/>
            <person name="Li Y."/>
            <person name="Li H."/>
            <person name="Li K."/>
            <person name="Li Q."/>
            <person name="Liu X."/>
            <person name="Ma X."/>
            <person name="Naidoo K."/>
            <person name="Pethybridge S.J."/>
            <person name="Sun J."/>
            <person name="Steenkamp E.T."/>
            <person name="van der Nest M.A."/>
            <person name="van Wyk S."/>
            <person name="Wingfield M.J."/>
            <person name="Xiong C."/>
            <person name="Yue Q."/>
            <person name="Zhang X."/>
        </authorList>
    </citation>
    <scope>NUCLEOTIDE SEQUENCE [LARGE SCALE GENOMIC DNA]</scope>
    <source>
        <strain evidence="2 3">BP5796</strain>
    </source>
</reference>
<proteinExistence type="inferred from homology"/>
<evidence type="ECO:0000313" key="2">
    <source>
        <dbReference type="EMBL" id="RDW85792.1"/>
    </source>
</evidence>
<protein>
    <recommendedName>
        <fullName evidence="1">Glutaredoxin-like protein</fullName>
    </recommendedName>
</protein>
<sequence length="116" mass="13167">MPLPGRHVSHSRTLRILCACSTDTSPDCQLCTNAKYTLSDVWNIRPFHYEEIDVMTPEGKIWRDLYEFDTPVIHVSKAAKGKELVKQAGKAVKLMHRFTAEEVTAKMDAVEQEPAH</sequence>
<keyword evidence="3" id="KW-1185">Reference proteome</keyword>
<dbReference type="PANTHER" id="PTHR33558">
    <property type="entry name" value="GLUTAREDOXIN-LIKE PROTEIN C5ORF63 HOMOLOG"/>
    <property type="match status" value="1"/>
</dbReference>
<dbReference type="Gene3D" id="3.40.30.10">
    <property type="entry name" value="Glutaredoxin"/>
    <property type="match status" value="1"/>
</dbReference>
<dbReference type="Pfam" id="PF05768">
    <property type="entry name" value="Glrx-like"/>
    <property type="match status" value="1"/>
</dbReference>
<dbReference type="OrthoDB" id="429967at2759"/>
<evidence type="ECO:0000256" key="1">
    <source>
        <dbReference type="RuleBase" id="RU363082"/>
    </source>
</evidence>
<dbReference type="Proteomes" id="UP000256328">
    <property type="component" value="Unassembled WGS sequence"/>
</dbReference>
<dbReference type="AlphaFoldDB" id="A0A3D8SHP1"/>
<dbReference type="EMBL" id="PDLN01000005">
    <property type="protein sequence ID" value="RDW85792.1"/>
    <property type="molecule type" value="Genomic_DNA"/>
</dbReference>
<gene>
    <name evidence="2" type="ORF">BP5796_04117</name>
</gene>
<comment type="caution">
    <text evidence="2">The sequence shown here is derived from an EMBL/GenBank/DDBJ whole genome shotgun (WGS) entry which is preliminary data.</text>
</comment>
<dbReference type="PANTHER" id="PTHR33558:SF1">
    <property type="entry name" value="GLUTAREDOXIN-LIKE PROTEIN C5ORF63 HOMOLOG"/>
    <property type="match status" value="1"/>
</dbReference>
<accession>A0A3D8SHP1</accession>
<dbReference type="InterPro" id="IPR036249">
    <property type="entry name" value="Thioredoxin-like_sf"/>
</dbReference>
<dbReference type="InterPro" id="IPR008554">
    <property type="entry name" value="Glutaredoxin-like"/>
</dbReference>
<keyword evidence="1" id="KW-0813">Transport</keyword>
<keyword evidence="1" id="KW-0249">Electron transport</keyword>
<evidence type="ECO:0000313" key="3">
    <source>
        <dbReference type="Proteomes" id="UP000256328"/>
    </source>
</evidence>
<dbReference type="SUPFAM" id="SSF52833">
    <property type="entry name" value="Thioredoxin-like"/>
    <property type="match status" value="1"/>
</dbReference>